<accession>A0AAV7TVC0</accession>
<dbReference type="Proteomes" id="UP001066276">
    <property type="component" value="Chromosome 3_2"/>
</dbReference>
<evidence type="ECO:0000313" key="2">
    <source>
        <dbReference type="EMBL" id="KAJ1179552.1"/>
    </source>
</evidence>
<name>A0AAV7TVC0_PLEWA</name>
<feature type="compositionally biased region" description="Polar residues" evidence="1">
    <location>
        <begin position="154"/>
        <end position="177"/>
    </location>
</feature>
<dbReference type="EMBL" id="JANPWB010000006">
    <property type="protein sequence ID" value="KAJ1179552.1"/>
    <property type="molecule type" value="Genomic_DNA"/>
</dbReference>
<comment type="caution">
    <text evidence="2">The sequence shown here is derived from an EMBL/GenBank/DDBJ whole genome shotgun (WGS) entry which is preliminary data.</text>
</comment>
<keyword evidence="3" id="KW-1185">Reference proteome</keyword>
<dbReference type="AlphaFoldDB" id="A0AAV7TVC0"/>
<feature type="compositionally biased region" description="Basic and acidic residues" evidence="1">
    <location>
        <begin position="34"/>
        <end position="47"/>
    </location>
</feature>
<feature type="region of interest" description="Disordered" evidence="1">
    <location>
        <begin position="23"/>
        <end position="177"/>
    </location>
</feature>
<evidence type="ECO:0000256" key="1">
    <source>
        <dbReference type="SAM" id="MobiDB-lite"/>
    </source>
</evidence>
<sequence>MQSKETLHQIAEKMEKVKIEGIRRRNAQKQNELLQKEIDVEGQETDRLPSSAVDEPALREDPPQLVQSLKDEEGPTAASTTKQCQKQKRKGRKTMTDITAFFYSGPVIPETRSQSEGGTSKGISERAAASTRNDLNQRERTTNQWARPKGAGGSNTQDDQTPSTIGEGTVAAQGNRQ</sequence>
<protein>
    <submittedName>
        <fullName evidence="2">Uncharacterized protein</fullName>
    </submittedName>
</protein>
<feature type="compositionally biased region" description="Polar residues" evidence="1">
    <location>
        <begin position="111"/>
        <end position="122"/>
    </location>
</feature>
<organism evidence="2 3">
    <name type="scientific">Pleurodeles waltl</name>
    <name type="common">Iberian ribbed newt</name>
    <dbReference type="NCBI Taxonomy" id="8319"/>
    <lineage>
        <taxon>Eukaryota</taxon>
        <taxon>Metazoa</taxon>
        <taxon>Chordata</taxon>
        <taxon>Craniata</taxon>
        <taxon>Vertebrata</taxon>
        <taxon>Euteleostomi</taxon>
        <taxon>Amphibia</taxon>
        <taxon>Batrachia</taxon>
        <taxon>Caudata</taxon>
        <taxon>Salamandroidea</taxon>
        <taxon>Salamandridae</taxon>
        <taxon>Pleurodelinae</taxon>
        <taxon>Pleurodeles</taxon>
    </lineage>
</organism>
<evidence type="ECO:0000313" key="3">
    <source>
        <dbReference type="Proteomes" id="UP001066276"/>
    </source>
</evidence>
<gene>
    <name evidence="2" type="ORF">NDU88_004786</name>
</gene>
<reference evidence="2" key="1">
    <citation type="journal article" date="2022" name="bioRxiv">
        <title>Sequencing and chromosome-scale assembly of the giantPleurodeles waltlgenome.</title>
        <authorList>
            <person name="Brown T."/>
            <person name="Elewa A."/>
            <person name="Iarovenko S."/>
            <person name="Subramanian E."/>
            <person name="Araus A.J."/>
            <person name="Petzold A."/>
            <person name="Susuki M."/>
            <person name="Suzuki K.-i.T."/>
            <person name="Hayashi T."/>
            <person name="Toyoda A."/>
            <person name="Oliveira C."/>
            <person name="Osipova E."/>
            <person name="Leigh N.D."/>
            <person name="Simon A."/>
            <person name="Yun M.H."/>
        </authorList>
    </citation>
    <scope>NUCLEOTIDE SEQUENCE</scope>
    <source>
        <strain evidence="2">20211129_DDA</strain>
        <tissue evidence="2">Liver</tissue>
    </source>
</reference>
<proteinExistence type="predicted"/>